<dbReference type="VEuPathDB" id="VectorBase:LLONM1_008229"/>
<dbReference type="Proteomes" id="UP000092461">
    <property type="component" value="Unassembled WGS sequence"/>
</dbReference>
<protein>
    <submittedName>
        <fullName evidence="1">Uncharacterized protein</fullName>
    </submittedName>
</protein>
<dbReference type="EMBL" id="AJWK01020234">
    <property type="status" value="NOT_ANNOTATED_CDS"/>
    <property type="molecule type" value="Genomic_DNA"/>
</dbReference>
<evidence type="ECO:0000313" key="1">
    <source>
        <dbReference type="EnsemblMetazoa" id="LLOJ006260-PA"/>
    </source>
</evidence>
<dbReference type="Gene3D" id="1.20.870.10">
    <property type="entry name" value="Son of sevenless (SoS) protein Chain: S domain 1"/>
    <property type="match status" value="2"/>
</dbReference>
<proteinExistence type="predicted"/>
<accession>A0A1B0EVH6</accession>
<dbReference type="VEuPathDB" id="VectorBase:LLOJ006260"/>
<sequence>MGCTYHSDLENEGDGSPSVEDREYLLTCKRRVVQFVHKWVVAVRNVVFDDPVAVDFIEELASEVEADPELQEEASVMHHVLSQIARYQEDRNMHNGQKWKLPPNGQPILSLQCTYHSDLENEGDGSPSVEDREYLLTCKRRVVQFVHKWVVAVRNVVFDDPVAVDFIEELASEVEADPELQEEASVMHHVLSQIARYQEDRNMHNGQKWKLPPNGQPICLFSGNPSATRTLIRPDDDSE</sequence>
<dbReference type="AlphaFoldDB" id="A0A1B0EVH6"/>
<organism evidence="1 2">
    <name type="scientific">Lutzomyia longipalpis</name>
    <name type="common">Sand fly</name>
    <dbReference type="NCBI Taxonomy" id="7200"/>
    <lineage>
        <taxon>Eukaryota</taxon>
        <taxon>Metazoa</taxon>
        <taxon>Ecdysozoa</taxon>
        <taxon>Arthropoda</taxon>
        <taxon>Hexapoda</taxon>
        <taxon>Insecta</taxon>
        <taxon>Pterygota</taxon>
        <taxon>Neoptera</taxon>
        <taxon>Endopterygota</taxon>
        <taxon>Diptera</taxon>
        <taxon>Nematocera</taxon>
        <taxon>Psychodoidea</taxon>
        <taxon>Psychodidae</taxon>
        <taxon>Lutzomyia</taxon>
        <taxon>Lutzomyia</taxon>
    </lineage>
</organism>
<dbReference type="InterPro" id="IPR023578">
    <property type="entry name" value="Ras_GEF_dom_sf"/>
</dbReference>
<dbReference type="EnsemblMetazoa" id="LLOJ006260-RA">
    <property type="protein sequence ID" value="LLOJ006260-PA"/>
    <property type="gene ID" value="LLOJ006260"/>
</dbReference>
<dbReference type="EMBL" id="AJWK01020233">
    <property type="status" value="NOT_ANNOTATED_CDS"/>
    <property type="molecule type" value="Genomic_DNA"/>
</dbReference>
<evidence type="ECO:0000313" key="2">
    <source>
        <dbReference type="Proteomes" id="UP000092461"/>
    </source>
</evidence>
<reference evidence="1" key="1">
    <citation type="submission" date="2020-05" db="UniProtKB">
        <authorList>
            <consortium name="EnsemblMetazoa"/>
        </authorList>
    </citation>
    <scope>IDENTIFICATION</scope>
    <source>
        <strain evidence="1">Jacobina</strain>
    </source>
</reference>
<keyword evidence="2" id="KW-1185">Reference proteome</keyword>
<dbReference type="SUPFAM" id="SSF48366">
    <property type="entry name" value="Ras GEF"/>
    <property type="match status" value="1"/>
</dbReference>
<name>A0A1B0EVH6_LUTLO</name>